<reference evidence="1" key="3">
    <citation type="submission" date="2011-03" db="EMBL/GenBank/DDBJ databases">
        <title>Annotation of Magnaporthe poae ATCC 64411.</title>
        <authorList>
            <person name="Ma L.-J."/>
            <person name="Dead R."/>
            <person name="Young S.K."/>
            <person name="Zeng Q."/>
            <person name="Gargeya S."/>
            <person name="Fitzgerald M."/>
            <person name="Haas B."/>
            <person name="Abouelleil A."/>
            <person name="Alvarado L."/>
            <person name="Arachchi H.M."/>
            <person name="Berlin A."/>
            <person name="Brown A."/>
            <person name="Chapman S.B."/>
            <person name="Chen Z."/>
            <person name="Dunbar C."/>
            <person name="Freedman E."/>
            <person name="Gearin G."/>
            <person name="Gellesch M."/>
            <person name="Goldberg J."/>
            <person name="Griggs A."/>
            <person name="Gujja S."/>
            <person name="Heiman D."/>
            <person name="Howarth C."/>
            <person name="Larson L."/>
            <person name="Lui A."/>
            <person name="MacDonald P.J.P."/>
            <person name="Mehta T."/>
            <person name="Montmayeur A."/>
            <person name="Murphy C."/>
            <person name="Neiman D."/>
            <person name="Pearson M."/>
            <person name="Priest M."/>
            <person name="Roberts A."/>
            <person name="Saif S."/>
            <person name="Shea T."/>
            <person name="Shenoy N."/>
            <person name="Sisk P."/>
            <person name="Stolte C."/>
            <person name="Sykes S."/>
            <person name="Yandava C."/>
            <person name="Wortman J."/>
            <person name="Nusbaum C."/>
            <person name="Birren B."/>
        </authorList>
    </citation>
    <scope>NUCLEOTIDE SEQUENCE</scope>
    <source>
        <strain evidence="1">ATCC 64411</strain>
    </source>
</reference>
<sequence length="220" mass="23889">MGRGLTLKPVEGTRRRVDVALDATGTTTRFEMKPDDDHGKFGLVGRASTDPAPAPAARTQVGWLGWSMQRTSARLEELRRSLETWGFRYETRKSRSRGSPPGIMQRRIIATGRQDEDARGREHVPKYRERATTTPAGANKLVTQTEWAGGTHGWPHACGAARSMGAGSLSKLTIRLNLPGANFVVWKMVRVSVFVLGAASISCRVRALGSTAAQPLLAGP</sequence>
<dbReference type="VEuPathDB" id="FungiDB:MAPG_07451"/>
<gene>
    <name evidence="1" type="ORF">MAPG_07451</name>
</gene>
<reference evidence="3" key="2">
    <citation type="submission" date="2010-05" db="EMBL/GenBank/DDBJ databases">
        <title>The genome sequence of Magnaporthe poae strain ATCC 64411.</title>
        <authorList>
            <person name="Ma L.-J."/>
            <person name="Dead R."/>
            <person name="Young S."/>
            <person name="Zeng Q."/>
            <person name="Koehrsen M."/>
            <person name="Alvarado L."/>
            <person name="Berlin A."/>
            <person name="Chapman S.B."/>
            <person name="Chen Z."/>
            <person name="Freedman E."/>
            <person name="Gellesch M."/>
            <person name="Goldberg J."/>
            <person name="Griggs A."/>
            <person name="Gujja S."/>
            <person name="Heilman E.R."/>
            <person name="Heiman D."/>
            <person name="Hepburn T."/>
            <person name="Howarth C."/>
            <person name="Jen D."/>
            <person name="Larson L."/>
            <person name="Mehta T."/>
            <person name="Neiman D."/>
            <person name="Pearson M."/>
            <person name="Roberts A."/>
            <person name="Saif S."/>
            <person name="Shea T."/>
            <person name="Shenoy N."/>
            <person name="Sisk P."/>
            <person name="Stolte C."/>
            <person name="Sykes S."/>
            <person name="Walk T."/>
            <person name="White J."/>
            <person name="Yandava C."/>
            <person name="Haas B."/>
            <person name="Nusbaum C."/>
            <person name="Birren B."/>
        </authorList>
    </citation>
    <scope>NUCLEOTIDE SEQUENCE [LARGE SCALE GENOMIC DNA]</scope>
    <source>
        <strain evidence="3">ATCC 64411 / 73-15</strain>
    </source>
</reference>
<name>A0A0C4E4Q2_MAGP6</name>
<reference evidence="2" key="5">
    <citation type="submission" date="2015-06" db="UniProtKB">
        <authorList>
            <consortium name="EnsemblFungi"/>
        </authorList>
    </citation>
    <scope>IDENTIFICATION</scope>
    <source>
        <strain evidence="2">ATCC 64411</strain>
    </source>
</reference>
<protein>
    <submittedName>
        <fullName evidence="1 2">Uncharacterized protein</fullName>
    </submittedName>
</protein>
<accession>A0A0C4E4Q2</accession>
<dbReference type="EnsemblFungi" id="MAPG_07451T0">
    <property type="protein sequence ID" value="MAPG_07451T0"/>
    <property type="gene ID" value="MAPG_07451"/>
</dbReference>
<proteinExistence type="predicted"/>
<evidence type="ECO:0000313" key="3">
    <source>
        <dbReference type="Proteomes" id="UP000011715"/>
    </source>
</evidence>
<reference evidence="1" key="1">
    <citation type="submission" date="2010-05" db="EMBL/GenBank/DDBJ databases">
        <title>The Genome Sequence of Magnaporthe poae strain ATCC 64411.</title>
        <authorList>
            <consortium name="The Broad Institute Genome Sequencing Platform"/>
            <consortium name="Broad Institute Genome Sequencing Center for Infectious Disease"/>
            <person name="Ma L.-J."/>
            <person name="Dead R."/>
            <person name="Young S."/>
            <person name="Zeng Q."/>
            <person name="Koehrsen M."/>
            <person name="Alvarado L."/>
            <person name="Berlin A."/>
            <person name="Chapman S.B."/>
            <person name="Chen Z."/>
            <person name="Freedman E."/>
            <person name="Gellesch M."/>
            <person name="Goldberg J."/>
            <person name="Griggs A."/>
            <person name="Gujja S."/>
            <person name="Heilman E.R."/>
            <person name="Heiman D."/>
            <person name="Hepburn T."/>
            <person name="Howarth C."/>
            <person name="Jen D."/>
            <person name="Larson L."/>
            <person name="Mehta T."/>
            <person name="Neiman D."/>
            <person name="Pearson M."/>
            <person name="Roberts A."/>
            <person name="Saif S."/>
            <person name="Shea T."/>
            <person name="Shenoy N."/>
            <person name="Sisk P."/>
            <person name="Stolte C."/>
            <person name="Sykes S."/>
            <person name="Walk T."/>
            <person name="White J."/>
            <person name="Yandava C."/>
            <person name="Haas B."/>
            <person name="Nusbaum C."/>
            <person name="Birren B."/>
        </authorList>
    </citation>
    <scope>NUCLEOTIDE SEQUENCE</scope>
    <source>
        <strain evidence="1">ATCC 64411</strain>
    </source>
</reference>
<dbReference type="Proteomes" id="UP000011715">
    <property type="component" value="Unassembled WGS sequence"/>
</dbReference>
<dbReference type="EMBL" id="GL876971">
    <property type="protein sequence ID" value="KLU88465.1"/>
    <property type="molecule type" value="Genomic_DNA"/>
</dbReference>
<reference evidence="2" key="4">
    <citation type="journal article" date="2015" name="G3 (Bethesda)">
        <title>Genome sequences of three phytopathogenic species of the Magnaporthaceae family of fungi.</title>
        <authorList>
            <person name="Okagaki L.H."/>
            <person name="Nunes C.C."/>
            <person name="Sailsbery J."/>
            <person name="Clay B."/>
            <person name="Brown D."/>
            <person name="John T."/>
            <person name="Oh Y."/>
            <person name="Young N."/>
            <person name="Fitzgerald M."/>
            <person name="Haas B.J."/>
            <person name="Zeng Q."/>
            <person name="Young S."/>
            <person name="Adiconis X."/>
            <person name="Fan L."/>
            <person name="Levin J.Z."/>
            <person name="Mitchell T.K."/>
            <person name="Okubara P.A."/>
            <person name="Farman M.L."/>
            <person name="Kohn L.M."/>
            <person name="Birren B."/>
            <person name="Ma L.-J."/>
            <person name="Dean R.A."/>
        </authorList>
    </citation>
    <scope>NUCLEOTIDE SEQUENCE</scope>
    <source>
        <strain evidence="2">ATCC 64411 / 73-15</strain>
    </source>
</reference>
<dbReference type="EMBL" id="ADBL01001799">
    <property type="status" value="NOT_ANNOTATED_CDS"/>
    <property type="molecule type" value="Genomic_DNA"/>
</dbReference>
<evidence type="ECO:0000313" key="2">
    <source>
        <dbReference type="EnsemblFungi" id="MAPG_07451T0"/>
    </source>
</evidence>
<keyword evidence="3" id="KW-1185">Reference proteome</keyword>
<dbReference type="AlphaFoldDB" id="A0A0C4E4Q2"/>
<organism evidence="2 3">
    <name type="scientific">Magnaporthiopsis poae (strain ATCC 64411 / 73-15)</name>
    <name type="common">Kentucky bluegrass fungus</name>
    <name type="synonym">Magnaporthe poae</name>
    <dbReference type="NCBI Taxonomy" id="644358"/>
    <lineage>
        <taxon>Eukaryota</taxon>
        <taxon>Fungi</taxon>
        <taxon>Dikarya</taxon>
        <taxon>Ascomycota</taxon>
        <taxon>Pezizomycotina</taxon>
        <taxon>Sordariomycetes</taxon>
        <taxon>Sordariomycetidae</taxon>
        <taxon>Magnaporthales</taxon>
        <taxon>Magnaporthaceae</taxon>
        <taxon>Magnaporthiopsis</taxon>
    </lineage>
</organism>
<evidence type="ECO:0000313" key="1">
    <source>
        <dbReference type="EMBL" id="KLU88465.1"/>
    </source>
</evidence>